<keyword evidence="1" id="KW-0732">Signal</keyword>
<evidence type="ECO:0000313" key="3">
    <source>
        <dbReference type="Proteomes" id="UP000708208"/>
    </source>
</evidence>
<feature type="chain" id="PRO_5035221707" evidence="1">
    <location>
        <begin position="26"/>
        <end position="69"/>
    </location>
</feature>
<dbReference type="EMBL" id="CAJVCH010570701">
    <property type="protein sequence ID" value="CAG7835637.1"/>
    <property type="molecule type" value="Genomic_DNA"/>
</dbReference>
<evidence type="ECO:0000256" key="1">
    <source>
        <dbReference type="SAM" id="SignalP"/>
    </source>
</evidence>
<reference evidence="2" key="1">
    <citation type="submission" date="2021-06" db="EMBL/GenBank/DDBJ databases">
        <authorList>
            <person name="Hodson N. C."/>
            <person name="Mongue J. A."/>
            <person name="Jaron S. K."/>
        </authorList>
    </citation>
    <scope>NUCLEOTIDE SEQUENCE</scope>
</reference>
<feature type="signal peptide" evidence="1">
    <location>
        <begin position="1"/>
        <end position="25"/>
    </location>
</feature>
<name>A0A8J2LGB5_9HEXA</name>
<dbReference type="AlphaFoldDB" id="A0A8J2LGB5"/>
<organism evidence="2 3">
    <name type="scientific">Allacma fusca</name>
    <dbReference type="NCBI Taxonomy" id="39272"/>
    <lineage>
        <taxon>Eukaryota</taxon>
        <taxon>Metazoa</taxon>
        <taxon>Ecdysozoa</taxon>
        <taxon>Arthropoda</taxon>
        <taxon>Hexapoda</taxon>
        <taxon>Collembola</taxon>
        <taxon>Symphypleona</taxon>
        <taxon>Sminthuridae</taxon>
        <taxon>Allacma</taxon>
    </lineage>
</organism>
<proteinExistence type="predicted"/>
<comment type="caution">
    <text evidence="2">The sequence shown here is derived from an EMBL/GenBank/DDBJ whole genome shotgun (WGS) entry which is preliminary data.</text>
</comment>
<evidence type="ECO:0000313" key="2">
    <source>
        <dbReference type="EMBL" id="CAG7835637.1"/>
    </source>
</evidence>
<sequence length="69" mass="7535">MPNSKNSLMICIMTAAILVVVIVRGSPPTPTPGDPSGECLIPRAKCQFSMECCSEWCQFGDQEHGRCVY</sequence>
<accession>A0A8J2LGB5</accession>
<dbReference type="Proteomes" id="UP000708208">
    <property type="component" value="Unassembled WGS sequence"/>
</dbReference>
<protein>
    <submittedName>
        <fullName evidence="2">Uncharacterized protein</fullName>
    </submittedName>
</protein>
<gene>
    <name evidence="2" type="ORF">AFUS01_LOCUS44980</name>
</gene>
<keyword evidence="3" id="KW-1185">Reference proteome</keyword>